<dbReference type="AlphaFoldDB" id="A0A6J5FVD8"/>
<evidence type="ECO:0000313" key="10">
    <source>
        <dbReference type="Proteomes" id="UP000494119"/>
    </source>
</evidence>
<dbReference type="CDD" id="cd08071">
    <property type="entry name" value="MPN_DUF2466"/>
    <property type="match status" value="1"/>
</dbReference>
<dbReference type="Pfam" id="PF20582">
    <property type="entry name" value="UPF0758_N"/>
    <property type="match status" value="1"/>
</dbReference>
<dbReference type="NCBIfam" id="NF000642">
    <property type="entry name" value="PRK00024.1"/>
    <property type="match status" value="1"/>
</dbReference>
<comment type="similarity">
    <text evidence="6">Belongs to the UPF0758 family.</text>
</comment>
<gene>
    <name evidence="9" type="ORF">LMG28688_02271</name>
</gene>
<keyword evidence="10" id="KW-1185">Reference proteome</keyword>
<keyword evidence="3" id="KW-0378">Hydrolase</keyword>
<evidence type="ECO:0000256" key="5">
    <source>
        <dbReference type="ARBA" id="ARBA00023049"/>
    </source>
</evidence>
<proteinExistence type="inferred from homology"/>
<dbReference type="InterPro" id="IPR046778">
    <property type="entry name" value="UPF0758_N"/>
</dbReference>
<dbReference type="InterPro" id="IPR010994">
    <property type="entry name" value="RuvA_2-like"/>
</dbReference>
<dbReference type="PANTHER" id="PTHR30471:SF3">
    <property type="entry name" value="UPF0758 PROTEIN YEES-RELATED"/>
    <property type="match status" value="1"/>
</dbReference>
<dbReference type="GO" id="GO:0046872">
    <property type="term" value="F:metal ion binding"/>
    <property type="evidence" value="ECO:0007669"/>
    <property type="project" value="UniProtKB-KW"/>
</dbReference>
<dbReference type="GO" id="GO:0006508">
    <property type="term" value="P:proteolysis"/>
    <property type="evidence" value="ECO:0007669"/>
    <property type="project" value="UniProtKB-KW"/>
</dbReference>
<dbReference type="NCBIfam" id="TIGR00608">
    <property type="entry name" value="radc"/>
    <property type="match status" value="1"/>
</dbReference>
<dbReference type="Gene3D" id="1.10.150.20">
    <property type="entry name" value="5' to 3' exonuclease, C-terminal subdomain"/>
    <property type="match status" value="1"/>
</dbReference>
<keyword evidence="1" id="KW-0645">Protease</keyword>
<dbReference type="PROSITE" id="PS01302">
    <property type="entry name" value="UPF0758"/>
    <property type="match status" value="1"/>
</dbReference>
<accession>A0A6J5FVD8</accession>
<evidence type="ECO:0000259" key="8">
    <source>
        <dbReference type="PROSITE" id="PS50249"/>
    </source>
</evidence>
<evidence type="ECO:0000256" key="3">
    <source>
        <dbReference type="ARBA" id="ARBA00022801"/>
    </source>
</evidence>
<sequence length="265" mass="28840">MFEIACNKPLWRDGAASGAGGAPPAFACDAVRTPPTALVTGSEHTAAQRRAMPRERLRESGPSALSDLELVVLVLGSGLRGHNVFDVARSLLAHFGSLRAMLDAQREEFEGLRGIGPAKASKLVAVLELARRALAEQLEDKPLIDSPGAVEDYLRLLIGGRGYEVFVCLFLDVRHRLIRTEESTRGSLTRMAVYPREIVRRALMLNAASLIVAHNHPSGAVQPSASDRRLTRVLRETLALVEVQLVDHLIIGTQETFSFAQHGLD</sequence>
<dbReference type="Gene3D" id="3.40.140.10">
    <property type="entry name" value="Cytidine Deaminase, domain 2"/>
    <property type="match status" value="1"/>
</dbReference>
<protein>
    <recommendedName>
        <fullName evidence="8">MPN domain-containing protein</fullName>
    </recommendedName>
</protein>
<keyword evidence="2" id="KW-0479">Metal-binding</keyword>
<evidence type="ECO:0000313" key="9">
    <source>
        <dbReference type="EMBL" id="CAB3786443.1"/>
    </source>
</evidence>
<dbReference type="SUPFAM" id="SSF47781">
    <property type="entry name" value="RuvA domain 2-like"/>
    <property type="match status" value="1"/>
</dbReference>
<dbReference type="Pfam" id="PF04002">
    <property type="entry name" value="RadC"/>
    <property type="match status" value="1"/>
</dbReference>
<dbReference type="InterPro" id="IPR001405">
    <property type="entry name" value="UPF0758"/>
</dbReference>
<name>A0A6J5FVD8_9BURK</name>
<dbReference type="InterPro" id="IPR020891">
    <property type="entry name" value="UPF0758_CS"/>
</dbReference>
<keyword evidence="5" id="KW-0482">Metalloprotease</keyword>
<dbReference type="Proteomes" id="UP000494119">
    <property type="component" value="Unassembled WGS sequence"/>
</dbReference>
<dbReference type="EMBL" id="CADIKL010000009">
    <property type="protein sequence ID" value="CAB3786443.1"/>
    <property type="molecule type" value="Genomic_DNA"/>
</dbReference>
<organism evidence="9 10">
    <name type="scientific">Paraburkholderia caffeinitolerans</name>
    <dbReference type="NCBI Taxonomy" id="1723730"/>
    <lineage>
        <taxon>Bacteria</taxon>
        <taxon>Pseudomonadati</taxon>
        <taxon>Pseudomonadota</taxon>
        <taxon>Betaproteobacteria</taxon>
        <taxon>Burkholderiales</taxon>
        <taxon>Burkholderiaceae</taxon>
        <taxon>Paraburkholderia</taxon>
    </lineage>
</organism>
<evidence type="ECO:0000256" key="7">
    <source>
        <dbReference type="SAM" id="MobiDB-lite"/>
    </source>
</evidence>
<dbReference type="PANTHER" id="PTHR30471">
    <property type="entry name" value="DNA REPAIR PROTEIN RADC"/>
    <property type="match status" value="1"/>
</dbReference>
<evidence type="ECO:0000256" key="2">
    <source>
        <dbReference type="ARBA" id="ARBA00022723"/>
    </source>
</evidence>
<evidence type="ECO:0000256" key="1">
    <source>
        <dbReference type="ARBA" id="ARBA00022670"/>
    </source>
</evidence>
<feature type="region of interest" description="Disordered" evidence="7">
    <location>
        <begin position="39"/>
        <end position="60"/>
    </location>
</feature>
<evidence type="ECO:0000256" key="6">
    <source>
        <dbReference type="RuleBase" id="RU003797"/>
    </source>
</evidence>
<keyword evidence="4" id="KW-0862">Zinc</keyword>
<dbReference type="PROSITE" id="PS50249">
    <property type="entry name" value="MPN"/>
    <property type="match status" value="1"/>
</dbReference>
<dbReference type="GO" id="GO:0008237">
    <property type="term" value="F:metallopeptidase activity"/>
    <property type="evidence" value="ECO:0007669"/>
    <property type="project" value="UniProtKB-KW"/>
</dbReference>
<dbReference type="InterPro" id="IPR037518">
    <property type="entry name" value="MPN"/>
</dbReference>
<evidence type="ECO:0000256" key="4">
    <source>
        <dbReference type="ARBA" id="ARBA00022833"/>
    </source>
</evidence>
<dbReference type="InterPro" id="IPR025657">
    <property type="entry name" value="RadC_JAB"/>
</dbReference>
<feature type="domain" description="MPN" evidence="8">
    <location>
        <begin position="143"/>
        <end position="265"/>
    </location>
</feature>
<reference evidence="9 10" key="1">
    <citation type="submission" date="2020-04" db="EMBL/GenBank/DDBJ databases">
        <authorList>
            <person name="De Canck E."/>
        </authorList>
    </citation>
    <scope>NUCLEOTIDE SEQUENCE [LARGE SCALE GENOMIC DNA]</scope>
    <source>
        <strain evidence="9 10">LMG 28688</strain>
    </source>
</reference>